<comment type="caution">
    <text evidence="1">The sequence shown here is derived from an EMBL/GenBank/DDBJ whole genome shotgun (WGS) entry which is preliminary data.</text>
</comment>
<evidence type="ECO:0000313" key="2">
    <source>
        <dbReference type="Proteomes" id="UP000434172"/>
    </source>
</evidence>
<dbReference type="EMBL" id="WOWK01000019">
    <property type="protein sequence ID" value="KAF0328087.1"/>
    <property type="molecule type" value="Genomic_DNA"/>
</dbReference>
<name>A0A8H3ZUN4_9PEZI</name>
<keyword evidence="2" id="KW-1185">Reference proteome</keyword>
<organism evidence="1 2">
    <name type="scientific">Colletotrichum asianum</name>
    <dbReference type="NCBI Taxonomy" id="702518"/>
    <lineage>
        <taxon>Eukaryota</taxon>
        <taxon>Fungi</taxon>
        <taxon>Dikarya</taxon>
        <taxon>Ascomycota</taxon>
        <taxon>Pezizomycotina</taxon>
        <taxon>Sordariomycetes</taxon>
        <taxon>Hypocreomycetidae</taxon>
        <taxon>Glomerellales</taxon>
        <taxon>Glomerellaceae</taxon>
        <taxon>Colletotrichum</taxon>
        <taxon>Colletotrichum gloeosporioides species complex</taxon>
    </lineage>
</organism>
<accession>A0A8H3ZUN4</accession>
<dbReference type="AlphaFoldDB" id="A0A8H3ZUN4"/>
<sequence>MSLNEEETADSHVEGHSLNADSISSATVCSGFLALVEPLLSGSNGPLFLRIWALAMARQMTRLKRSTEL</sequence>
<reference evidence="1 2" key="1">
    <citation type="submission" date="2019-12" db="EMBL/GenBank/DDBJ databases">
        <title>A genome sequence resource for the geographically widespread anthracnose pathogen Colletotrichum asianum.</title>
        <authorList>
            <person name="Meng Y."/>
        </authorList>
    </citation>
    <scope>NUCLEOTIDE SEQUENCE [LARGE SCALE GENOMIC DNA]</scope>
    <source>
        <strain evidence="1 2">ICMP 18580</strain>
    </source>
</reference>
<protein>
    <submittedName>
        <fullName evidence="1">Uncharacterized protein</fullName>
    </submittedName>
</protein>
<gene>
    <name evidence="1" type="ORF">GQ607_004567</name>
</gene>
<proteinExistence type="predicted"/>
<dbReference type="Proteomes" id="UP000434172">
    <property type="component" value="Unassembled WGS sequence"/>
</dbReference>
<evidence type="ECO:0000313" key="1">
    <source>
        <dbReference type="EMBL" id="KAF0328087.1"/>
    </source>
</evidence>